<feature type="region of interest" description="Disordered" evidence="1">
    <location>
        <begin position="1"/>
        <end position="41"/>
    </location>
</feature>
<sequence>MRRSNASPVRAASPLPCQLARPPRPPALLGSPEGPRALAEHGVSDRLRRAWVTGRTPSRAKLAAVDAAYWDRRRANLIRSGALKRLLDNEGRGRRIEIHPVDQSSVAGEA</sequence>
<organism evidence="2">
    <name type="scientific">Streptomyces sp. HK1</name>
    <dbReference type="NCBI Taxonomy" id="405041"/>
    <lineage>
        <taxon>Bacteria</taxon>
        <taxon>Bacillati</taxon>
        <taxon>Actinomycetota</taxon>
        <taxon>Actinomycetes</taxon>
        <taxon>Kitasatosporales</taxon>
        <taxon>Streptomycetaceae</taxon>
        <taxon>Streptomyces</taxon>
    </lineage>
</organism>
<name>B0LU02_9ACTN</name>
<gene>
    <name evidence="2" type="ORF">pSHK1.1</name>
</gene>
<proteinExistence type="predicted"/>
<geneLocation type="plasmid" evidence="2">
    <name>pSHK1</name>
</geneLocation>
<reference evidence="2" key="1">
    <citation type="journal article" date="2011" name="Acta Biochim. Biophys. Sin.">
        <title>Characterization of the multiple CRISPR loci on Streptomyces linear plasmid pSHK1.</title>
        <authorList>
            <person name="Guo P."/>
            <person name="Cheng Q."/>
            <person name="Xie P."/>
            <person name="Fan Y."/>
            <person name="Jiang W."/>
            <person name="Qin Z."/>
        </authorList>
    </citation>
    <scope>NUCLEOTIDE SEQUENCE</scope>
    <source>
        <strain evidence="2">HK1</strain>
        <plasmid evidence="2">pSHK1</plasmid>
    </source>
</reference>
<evidence type="ECO:0000256" key="1">
    <source>
        <dbReference type="SAM" id="MobiDB-lite"/>
    </source>
</evidence>
<dbReference type="EMBL" id="EU372836">
    <property type="protein sequence ID" value="ABY83470.1"/>
    <property type="molecule type" value="Genomic_DNA"/>
</dbReference>
<evidence type="ECO:0000313" key="2">
    <source>
        <dbReference type="EMBL" id="ABY83470.1"/>
    </source>
</evidence>
<dbReference type="AlphaFoldDB" id="B0LU02"/>
<keyword evidence="2" id="KW-0614">Plasmid</keyword>
<accession>B0LU02</accession>
<protein>
    <submittedName>
        <fullName evidence="2">Uncharacterized protein</fullName>
    </submittedName>
</protein>